<accession>A0AAD2JKD8</accession>
<keyword evidence="3" id="KW-0732">Signal</keyword>
<evidence type="ECO:0000313" key="5">
    <source>
        <dbReference type="Proteomes" id="UP001295423"/>
    </source>
</evidence>
<feature type="transmembrane region" description="Helical" evidence="2">
    <location>
        <begin position="78"/>
        <end position="99"/>
    </location>
</feature>
<keyword evidence="5" id="KW-1185">Reference proteome</keyword>
<keyword evidence="2" id="KW-0812">Transmembrane</keyword>
<dbReference type="EMBL" id="CAKOGP040001980">
    <property type="protein sequence ID" value="CAJ1958802.1"/>
    <property type="molecule type" value="Genomic_DNA"/>
</dbReference>
<feature type="chain" id="PRO_5041922734" evidence="3">
    <location>
        <begin position="18"/>
        <end position="118"/>
    </location>
</feature>
<feature type="signal peptide" evidence="3">
    <location>
        <begin position="1"/>
        <end position="17"/>
    </location>
</feature>
<gene>
    <name evidence="4" type="ORF">CYCCA115_LOCUS17358</name>
</gene>
<evidence type="ECO:0000256" key="1">
    <source>
        <dbReference type="SAM" id="MobiDB-lite"/>
    </source>
</evidence>
<feature type="region of interest" description="Disordered" evidence="1">
    <location>
        <begin position="44"/>
        <end position="71"/>
    </location>
</feature>
<dbReference type="Proteomes" id="UP001295423">
    <property type="component" value="Unassembled WGS sequence"/>
</dbReference>
<keyword evidence="2" id="KW-1133">Transmembrane helix</keyword>
<proteinExistence type="predicted"/>
<name>A0AAD2JKD8_9STRA</name>
<evidence type="ECO:0000256" key="3">
    <source>
        <dbReference type="SAM" id="SignalP"/>
    </source>
</evidence>
<sequence length="118" mass="12780">MLPLFIFILTLAHCSEAFAPLHATTSSANSILKTRTVLTAYKKSKTTSSANKKVSNRNKGSSEDDDEKGGVFSKPANLIFLPFVAIFGLDLVLNILVVVKRSIEVALTGQYTCTGPWC</sequence>
<comment type="caution">
    <text evidence="4">The sequence shown here is derived from an EMBL/GenBank/DDBJ whole genome shotgun (WGS) entry which is preliminary data.</text>
</comment>
<dbReference type="AlphaFoldDB" id="A0AAD2JKD8"/>
<protein>
    <submittedName>
        <fullName evidence="4">Uncharacterized protein</fullName>
    </submittedName>
</protein>
<evidence type="ECO:0000313" key="4">
    <source>
        <dbReference type="EMBL" id="CAJ1958802.1"/>
    </source>
</evidence>
<organism evidence="4 5">
    <name type="scientific">Cylindrotheca closterium</name>
    <dbReference type="NCBI Taxonomy" id="2856"/>
    <lineage>
        <taxon>Eukaryota</taxon>
        <taxon>Sar</taxon>
        <taxon>Stramenopiles</taxon>
        <taxon>Ochrophyta</taxon>
        <taxon>Bacillariophyta</taxon>
        <taxon>Bacillariophyceae</taxon>
        <taxon>Bacillariophycidae</taxon>
        <taxon>Bacillariales</taxon>
        <taxon>Bacillariaceae</taxon>
        <taxon>Cylindrotheca</taxon>
    </lineage>
</organism>
<reference evidence="4" key="1">
    <citation type="submission" date="2023-08" db="EMBL/GenBank/DDBJ databases">
        <authorList>
            <person name="Audoor S."/>
            <person name="Bilcke G."/>
        </authorList>
    </citation>
    <scope>NUCLEOTIDE SEQUENCE</scope>
</reference>
<evidence type="ECO:0000256" key="2">
    <source>
        <dbReference type="SAM" id="Phobius"/>
    </source>
</evidence>
<keyword evidence="2" id="KW-0472">Membrane</keyword>